<evidence type="ECO:0000256" key="1">
    <source>
        <dbReference type="ARBA" id="ARBA00004141"/>
    </source>
</evidence>
<evidence type="ECO:0000256" key="3">
    <source>
        <dbReference type="ARBA" id="ARBA00022989"/>
    </source>
</evidence>
<keyword evidence="5" id="KW-0874">Quinone</keyword>
<evidence type="ECO:0000313" key="7">
    <source>
        <dbReference type="EMBL" id="MDG0814956.1"/>
    </source>
</evidence>
<comment type="function">
    <text evidence="5">NDH-1 shuttles electrons from NADH, via FMN and iron-sulfur (Fe-S) centers, to quinones in the respiratory chain. The immediate electron acceptor for the enzyme in this species is believed to be ubiquinone. Couples the redox reaction to proton translocation (for every two electrons transferred, four hydrogen ions are translocated across the cytoplasmic membrane), and thus conserves the redox energy in a proton gradient. This subunit may bind ubiquinone.</text>
</comment>
<comment type="catalytic activity">
    <reaction evidence="5">
        <text>a quinone + NADH + 5 H(+)(in) = a quinol + NAD(+) + 4 H(+)(out)</text>
        <dbReference type="Rhea" id="RHEA:57888"/>
        <dbReference type="ChEBI" id="CHEBI:15378"/>
        <dbReference type="ChEBI" id="CHEBI:24646"/>
        <dbReference type="ChEBI" id="CHEBI:57540"/>
        <dbReference type="ChEBI" id="CHEBI:57945"/>
        <dbReference type="ChEBI" id="CHEBI:132124"/>
    </reaction>
</comment>
<keyword evidence="4 5" id="KW-0472">Membrane</keyword>
<proteinExistence type="inferred from homology"/>
<dbReference type="InterPro" id="IPR018086">
    <property type="entry name" value="NADH_UbQ_OxRdtase_su1_CS"/>
</dbReference>
<evidence type="ECO:0000256" key="4">
    <source>
        <dbReference type="ARBA" id="ARBA00023136"/>
    </source>
</evidence>
<evidence type="ECO:0000256" key="5">
    <source>
        <dbReference type="HAMAP-Rule" id="MF_01350"/>
    </source>
</evidence>
<feature type="transmembrane region" description="Helical" evidence="5">
    <location>
        <begin position="78"/>
        <end position="98"/>
    </location>
</feature>
<dbReference type="Pfam" id="PF00146">
    <property type="entry name" value="NADHdh"/>
    <property type="match status" value="1"/>
</dbReference>
<evidence type="ECO:0000256" key="6">
    <source>
        <dbReference type="RuleBase" id="RU000471"/>
    </source>
</evidence>
<organism evidence="7 8">
    <name type="scientific">Bdellovibrio svalbardensis</name>
    <dbReference type="NCBI Taxonomy" id="2972972"/>
    <lineage>
        <taxon>Bacteria</taxon>
        <taxon>Pseudomonadati</taxon>
        <taxon>Bdellovibrionota</taxon>
        <taxon>Bdellovibrionia</taxon>
        <taxon>Bdellovibrionales</taxon>
        <taxon>Pseudobdellovibrionaceae</taxon>
        <taxon>Bdellovibrio</taxon>
    </lineage>
</organism>
<feature type="transmembrane region" description="Helical" evidence="5">
    <location>
        <begin position="275"/>
        <end position="296"/>
    </location>
</feature>
<dbReference type="PANTHER" id="PTHR11432">
    <property type="entry name" value="NADH DEHYDROGENASE SUBUNIT 1"/>
    <property type="match status" value="1"/>
</dbReference>
<dbReference type="HAMAP" id="MF_01350">
    <property type="entry name" value="NDH1_NuoH"/>
    <property type="match status" value="1"/>
</dbReference>
<dbReference type="Proteomes" id="UP001152321">
    <property type="component" value="Unassembled WGS sequence"/>
</dbReference>
<dbReference type="EC" id="7.1.1.-" evidence="5"/>
<feature type="transmembrane region" description="Helical" evidence="5">
    <location>
        <begin position="12"/>
        <end position="32"/>
    </location>
</feature>
<keyword evidence="8" id="KW-1185">Reference proteome</keyword>
<comment type="caution">
    <text evidence="7">The sequence shown here is derived from an EMBL/GenBank/DDBJ whole genome shotgun (WGS) entry which is preliminary data.</text>
</comment>
<reference evidence="7" key="1">
    <citation type="submission" date="2022-08" db="EMBL/GenBank/DDBJ databases">
        <title>Novel Bdellovibrio Species Isolated from Svalbard: Designation Bdellovibrio svalbardensis.</title>
        <authorList>
            <person name="Mitchell R.J."/>
            <person name="Choi S.Y."/>
        </authorList>
    </citation>
    <scope>NUCLEOTIDE SEQUENCE</scope>
    <source>
        <strain evidence="7">PAP01</strain>
    </source>
</reference>
<feature type="transmembrane region" description="Helical" evidence="5">
    <location>
        <begin position="210"/>
        <end position="233"/>
    </location>
</feature>
<feature type="transmembrane region" description="Helical" evidence="5">
    <location>
        <begin position="170"/>
        <end position="190"/>
    </location>
</feature>
<keyword evidence="5" id="KW-1003">Cell membrane</keyword>
<feature type="transmembrane region" description="Helical" evidence="5">
    <location>
        <begin position="128"/>
        <end position="149"/>
    </location>
</feature>
<accession>A0ABT6DDN7</accession>
<dbReference type="RefSeq" id="WP_277576436.1">
    <property type="nucleotide sequence ID" value="NZ_JANRMI010000001.1"/>
</dbReference>
<comment type="similarity">
    <text evidence="5 6">Belongs to the complex I subunit 1 family.</text>
</comment>
<keyword evidence="5" id="KW-1278">Translocase</keyword>
<protein>
    <recommendedName>
        <fullName evidence="5">NADH-quinone oxidoreductase subunit H</fullName>
        <ecNumber evidence="5">7.1.1.-</ecNumber>
    </recommendedName>
    <alternativeName>
        <fullName evidence="5">NADH dehydrogenase I subunit H</fullName>
    </alternativeName>
    <alternativeName>
        <fullName evidence="5">NDH-1 subunit H</fullName>
    </alternativeName>
</protein>
<keyword evidence="3 5" id="KW-1133">Transmembrane helix</keyword>
<evidence type="ECO:0000313" key="8">
    <source>
        <dbReference type="Proteomes" id="UP001152321"/>
    </source>
</evidence>
<name>A0ABT6DDN7_9BACT</name>
<sequence>MGKDAFEIIVNGLKLVIIFLMIVQLVPILVWVERRGSAFIQNRLGPNRVGPLGLMQLLADAVKFLTKEAFVPDTAKPLLYYAAPIFALIPGAVAFAAIPMSTPFTVGTFELFGQTWGPYTFLVQGYDIGIGIVFILGVSSLAAYTLLMAGWGSGNKYSLMGALRASAQTISYELALGLSIVGVIMMYGTFNLSEMIGMQQGGLHFTFMGYTIAANWLPNWGIFYQPLGALLFFTATFAESNRLPFDLAEGEAELVAGFHTEYGGFKFNMFFIGEYGHMMVAAGLMIIFFFGGYSIPYVSVDQVHQWAASVTSTPNWASALTALIHFLVFNVKFFAFLWIFIWVRWTLPRFRYDQLMDLGWKTMLPWALGNTILTAFVIYIASL</sequence>
<keyword evidence="5 6" id="KW-0520">NAD</keyword>
<dbReference type="EMBL" id="JANRMI010000001">
    <property type="protein sequence ID" value="MDG0814956.1"/>
    <property type="molecule type" value="Genomic_DNA"/>
</dbReference>
<dbReference type="InterPro" id="IPR001694">
    <property type="entry name" value="NADH_UbQ_OxRdtase_su1/FPO"/>
</dbReference>
<feature type="transmembrane region" description="Helical" evidence="5">
    <location>
        <begin position="316"/>
        <end position="343"/>
    </location>
</feature>
<comment type="subcellular location">
    <subcellularLocation>
        <location evidence="5 6">Cell membrane</location>
        <topology evidence="5 6">Multi-pass membrane protein</topology>
    </subcellularLocation>
    <subcellularLocation>
        <location evidence="1">Membrane</location>
        <topology evidence="1">Multi-pass membrane protein</topology>
    </subcellularLocation>
</comment>
<dbReference type="PANTHER" id="PTHR11432:SF3">
    <property type="entry name" value="NADH-UBIQUINONE OXIDOREDUCTASE CHAIN 1"/>
    <property type="match status" value="1"/>
</dbReference>
<keyword evidence="5" id="KW-0830">Ubiquinone</keyword>
<feature type="transmembrane region" description="Helical" evidence="5">
    <location>
        <begin position="364"/>
        <end position="382"/>
    </location>
</feature>
<evidence type="ECO:0000256" key="2">
    <source>
        <dbReference type="ARBA" id="ARBA00022692"/>
    </source>
</evidence>
<keyword evidence="2 5" id="KW-0812">Transmembrane</keyword>
<comment type="subunit">
    <text evidence="5">NDH-1 is composed of 14 different subunits. Subunits NuoA, H, J, K, L, M, N constitute the membrane sector of the complex.</text>
</comment>
<gene>
    <name evidence="5" type="primary">nuoH</name>
    <name evidence="7" type="ORF">NWE73_01185</name>
</gene>
<dbReference type="PROSITE" id="PS00668">
    <property type="entry name" value="COMPLEX1_ND1_2"/>
    <property type="match status" value="1"/>
</dbReference>